<dbReference type="AlphaFoldDB" id="A0A158PEU1"/>
<name>A0A158PEU1_ANGCS</name>
<accession>A0A158PEU1</accession>
<reference evidence="3" key="1">
    <citation type="submission" date="2016-04" db="UniProtKB">
        <authorList>
            <consortium name="WormBaseParasite"/>
        </authorList>
    </citation>
    <scope>IDENTIFICATION</scope>
</reference>
<keyword evidence="2" id="KW-1185">Reference proteome</keyword>
<reference evidence="1 2" key="2">
    <citation type="submission" date="2018-11" db="EMBL/GenBank/DDBJ databases">
        <authorList>
            <consortium name="Pathogen Informatics"/>
        </authorList>
    </citation>
    <scope>NUCLEOTIDE SEQUENCE [LARGE SCALE GENOMIC DNA]</scope>
    <source>
        <strain evidence="1 2">Costa Rica</strain>
    </source>
</reference>
<proteinExistence type="predicted"/>
<organism evidence="3">
    <name type="scientific">Angiostrongylus costaricensis</name>
    <name type="common">Nematode worm</name>
    <dbReference type="NCBI Taxonomy" id="334426"/>
    <lineage>
        <taxon>Eukaryota</taxon>
        <taxon>Metazoa</taxon>
        <taxon>Ecdysozoa</taxon>
        <taxon>Nematoda</taxon>
        <taxon>Chromadorea</taxon>
        <taxon>Rhabditida</taxon>
        <taxon>Rhabditina</taxon>
        <taxon>Rhabditomorpha</taxon>
        <taxon>Strongyloidea</taxon>
        <taxon>Metastrongylidae</taxon>
        <taxon>Angiostrongylus</taxon>
    </lineage>
</organism>
<evidence type="ECO:0000313" key="1">
    <source>
        <dbReference type="EMBL" id="VDM54011.1"/>
    </source>
</evidence>
<dbReference type="EMBL" id="UYYA01000486">
    <property type="protein sequence ID" value="VDM54011.1"/>
    <property type="molecule type" value="Genomic_DNA"/>
</dbReference>
<dbReference type="WBParaSite" id="ACOC_0000242501-mRNA-1">
    <property type="protein sequence ID" value="ACOC_0000242501-mRNA-1"/>
    <property type="gene ID" value="ACOC_0000242501"/>
</dbReference>
<evidence type="ECO:0000313" key="3">
    <source>
        <dbReference type="WBParaSite" id="ACOC_0000242501-mRNA-1"/>
    </source>
</evidence>
<protein>
    <submittedName>
        <fullName evidence="1 3">Uncharacterized protein</fullName>
    </submittedName>
</protein>
<evidence type="ECO:0000313" key="2">
    <source>
        <dbReference type="Proteomes" id="UP000267027"/>
    </source>
</evidence>
<dbReference type="Proteomes" id="UP000267027">
    <property type="component" value="Unassembled WGS sequence"/>
</dbReference>
<sequence>MRSYITLLVMRSSKREYMPWRWTMLHKFNVLPI</sequence>
<gene>
    <name evidence="1" type="ORF">ACOC_LOCUS2426</name>
</gene>